<accession>G0TXA3</accession>
<dbReference type="Gene3D" id="1.25.40.10">
    <property type="entry name" value="Tetratricopeptide repeat domain"/>
    <property type="match status" value="1"/>
</dbReference>
<proteinExistence type="predicted"/>
<reference evidence="2" key="1">
    <citation type="journal article" date="2012" name="Proc. Natl. Acad. Sci. U.S.A.">
        <title>Antigenic diversity is generated by distinct evolutionary mechanisms in African trypanosome species.</title>
        <authorList>
            <person name="Jackson A.P."/>
            <person name="Berry A."/>
            <person name="Aslett M."/>
            <person name="Allison H.C."/>
            <person name="Burton P."/>
            <person name="Vavrova-Anderson J."/>
            <person name="Brown R."/>
            <person name="Browne H."/>
            <person name="Corton N."/>
            <person name="Hauser H."/>
            <person name="Gamble J."/>
            <person name="Gilderthorp R."/>
            <person name="Marcello L."/>
            <person name="McQuillan J."/>
            <person name="Otto T.D."/>
            <person name="Quail M.A."/>
            <person name="Sanders M.J."/>
            <person name="van Tonder A."/>
            <person name="Ginger M.L."/>
            <person name="Field M.C."/>
            <person name="Barry J.D."/>
            <person name="Hertz-Fowler C."/>
            <person name="Berriman M."/>
        </authorList>
    </citation>
    <scope>NUCLEOTIDE SEQUENCE</scope>
    <source>
        <strain evidence="2">Y486</strain>
    </source>
</reference>
<dbReference type="AlphaFoldDB" id="G0TXA3"/>
<dbReference type="PANTHER" id="PTHR47447">
    <property type="entry name" value="OS03G0856100 PROTEIN"/>
    <property type="match status" value="1"/>
</dbReference>
<evidence type="ECO:0000256" key="1">
    <source>
        <dbReference type="ARBA" id="ARBA00022737"/>
    </source>
</evidence>
<sequence length="626" mass="69484">MWRLTLTRWSHNVLDAGRPYHRVLQLLQAKGKGPRAVSAVFDEFRAFYRRTVSDMSRELPTSASPLQQFCGGIEDVGPFAVVMMKVLCDLRRFEDLRFLFAQCMLELPSPSVELFNIFLHAISLTDTFNQYEIENAVDLMREKCIDSDVVTRLSLFIMYTRLGQDYSVWWPSIREEILRLSKSGHNCAQKFPLLAVRLQHCFQTLLRIHHDTAMLQECFELLALVDAQRLSSRLLLPYMMLGTSNASTLPSTTVALLRMLTERHCPELVSSEGNGGVCDGLTGTSGGSSSCGTGANVRDACDGSVPSVKRKGPDLTTRTPKLEPALNNEVTALKLMAKCAAHGDVASATYVMQYLRDHPGVVTPLNRTAFVLLHLESLVRAGLLRDALFLVEDELPESDCVPGPRPKLFYEPKGLMLLTADPVTSLVRLVAIGGVKIDEALSILEERRAVGCSVSHKTLNIVLEACVLLKDEARSSSVFTAYQGLDARPTARTFALLVSASPNVARSAKLLPSMFQEMKSMGVEPGPDFFRMGLELAIDAQDGSAAMFMVDHYERQRLCIESKLSARLFKMLSLLVDVEGVRRLIAVLRSTRSPIDSRWISLCVSTFKKWAIACDDLVELTNTAIQ</sequence>
<dbReference type="PANTHER" id="PTHR47447:SF17">
    <property type="entry name" value="OS12G0638900 PROTEIN"/>
    <property type="match status" value="1"/>
</dbReference>
<keyword evidence="1" id="KW-0677">Repeat</keyword>
<evidence type="ECO:0000313" key="2">
    <source>
        <dbReference type="EMBL" id="CCC48593.1"/>
    </source>
</evidence>
<dbReference type="VEuPathDB" id="TriTrypDB:TvY486_0603840"/>
<dbReference type="EMBL" id="HE573022">
    <property type="protein sequence ID" value="CCC48593.1"/>
    <property type="molecule type" value="Genomic_DNA"/>
</dbReference>
<organism evidence="2">
    <name type="scientific">Trypanosoma vivax (strain Y486)</name>
    <dbReference type="NCBI Taxonomy" id="1055687"/>
    <lineage>
        <taxon>Eukaryota</taxon>
        <taxon>Discoba</taxon>
        <taxon>Euglenozoa</taxon>
        <taxon>Kinetoplastea</taxon>
        <taxon>Metakinetoplastina</taxon>
        <taxon>Trypanosomatida</taxon>
        <taxon>Trypanosomatidae</taxon>
        <taxon>Trypanosoma</taxon>
        <taxon>Duttonella</taxon>
    </lineage>
</organism>
<evidence type="ECO:0008006" key="3">
    <source>
        <dbReference type="Google" id="ProtNLM"/>
    </source>
</evidence>
<dbReference type="InterPro" id="IPR011990">
    <property type="entry name" value="TPR-like_helical_dom_sf"/>
</dbReference>
<gene>
    <name evidence="2" type="ORF">TVY486_0603840</name>
</gene>
<protein>
    <recommendedName>
        <fullName evidence="3">Pentacotripeptide-repeat region of PRORP domain-containing protein</fullName>
    </recommendedName>
</protein>
<name>G0TXA3_TRYVY</name>